<comment type="similarity">
    <text evidence="1">Belongs to the avfA family.</text>
</comment>
<accession>G3J9Z4</accession>
<dbReference type="EMBL" id="JH126400">
    <property type="protein sequence ID" value="EGX94217.1"/>
    <property type="molecule type" value="Genomic_DNA"/>
</dbReference>
<dbReference type="eggNOG" id="ENOG502RZY4">
    <property type="taxonomic scope" value="Eukaryota"/>
</dbReference>
<dbReference type="PANTHER" id="PTHR43355">
    <property type="entry name" value="FLAVIN REDUCTASE (NADPH)"/>
    <property type="match status" value="1"/>
</dbReference>
<dbReference type="GeneID" id="18164515"/>
<keyword evidence="4" id="KW-1185">Reference proteome</keyword>
<reference evidence="3 4" key="1">
    <citation type="journal article" date="2011" name="Genome Biol.">
        <title>Genome sequence of the insect pathogenic fungus Cordyceps militaris, a valued traditional Chinese medicine.</title>
        <authorList>
            <person name="Zheng P."/>
            <person name="Xia Y."/>
            <person name="Xiao G."/>
            <person name="Xiong C."/>
            <person name="Hu X."/>
            <person name="Zhang S."/>
            <person name="Zheng H."/>
            <person name="Huang Y."/>
            <person name="Zhou Y."/>
            <person name="Wang S."/>
            <person name="Zhao G.P."/>
            <person name="Liu X."/>
            <person name="St Leger R.J."/>
            <person name="Wang C."/>
        </authorList>
    </citation>
    <scope>NUCLEOTIDE SEQUENCE [LARGE SCALE GENOMIC DNA]</scope>
    <source>
        <strain evidence="3 4">CM01</strain>
    </source>
</reference>
<dbReference type="Pfam" id="PF13460">
    <property type="entry name" value="NAD_binding_10"/>
    <property type="match status" value="1"/>
</dbReference>
<dbReference type="GO" id="GO:0004074">
    <property type="term" value="F:biliverdin reductase [NAD(P)H] activity"/>
    <property type="evidence" value="ECO:0007669"/>
    <property type="project" value="TreeGrafter"/>
</dbReference>
<dbReference type="RefSeq" id="XP_006667703.1">
    <property type="nucleotide sequence ID" value="XM_006667640.1"/>
</dbReference>
<gene>
    <name evidence="3" type="ORF">CCM_02488</name>
</gene>
<evidence type="ECO:0000259" key="2">
    <source>
        <dbReference type="Pfam" id="PF13460"/>
    </source>
</evidence>
<dbReference type="GO" id="GO:0042602">
    <property type="term" value="F:riboflavin reductase (NADPH) activity"/>
    <property type="evidence" value="ECO:0007669"/>
    <property type="project" value="TreeGrafter"/>
</dbReference>
<dbReference type="OMA" id="AWMPKIT"/>
<evidence type="ECO:0000313" key="4">
    <source>
        <dbReference type="Proteomes" id="UP000001610"/>
    </source>
</evidence>
<dbReference type="PANTHER" id="PTHR43355:SF2">
    <property type="entry name" value="FLAVIN REDUCTASE (NADPH)"/>
    <property type="match status" value="1"/>
</dbReference>
<dbReference type="STRING" id="983644.G3J9Z4"/>
<evidence type="ECO:0000313" key="3">
    <source>
        <dbReference type="EMBL" id="EGX94217.1"/>
    </source>
</evidence>
<dbReference type="SUPFAM" id="SSF51735">
    <property type="entry name" value="NAD(P)-binding Rossmann-fold domains"/>
    <property type="match status" value="1"/>
</dbReference>
<dbReference type="HOGENOM" id="CLU_025711_4_1_1"/>
<dbReference type="InterPro" id="IPR016040">
    <property type="entry name" value="NAD(P)-bd_dom"/>
</dbReference>
<dbReference type="AlphaFoldDB" id="G3J9Z4"/>
<protein>
    <submittedName>
        <fullName evidence="3">TrkA-N domain dehydrogenase, putative</fullName>
    </submittedName>
</protein>
<dbReference type="InterPro" id="IPR051606">
    <property type="entry name" value="Polyketide_Oxido-like"/>
</dbReference>
<organism evidence="3 4">
    <name type="scientific">Cordyceps militaris (strain CM01)</name>
    <name type="common">Caterpillar fungus</name>
    <dbReference type="NCBI Taxonomy" id="983644"/>
    <lineage>
        <taxon>Eukaryota</taxon>
        <taxon>Fungi</taxon>
        <taxon>Dikarya</taxon>
        <taxon>Ascomycota</taxon>
        <taxon>Pezizomycotina</taxon>
        <taxon>Sordariomycetes</taxon>
        <taxon>Hypocreomycetidae</taxon>
        <taxon>Hypocreales</taxon>
        <taxon>Cordycipitaceae</taxon>
        <taxon>Cordyceps</taxon>
    </lineage>
</organism>
<dbReference type="OrthoDB" id="419598at2759"/>
<dbReference type="InParanoid" id="G3J9Z4"/>
<dbReference type="InterPro" id="IPR036291">
    <property type="entry name" value="NAD(P)-bd_dom_sf"/>
</dbReference>
<dbReference type="Gene3D" id="3.40.50.720">
    <property type="entry name" value="NAD(P)-binding Rossmann-like Domain"/>
    <property type="match status" value="1"/>
</dbReference>
<evidence type="ECO:0000256" key="1">
    <source>
        <dbReference type="ARBA" id="ARBA00038376"/>
    </source>
</evidence>
<proteinExistence type="inferred from homology"/>
<name>G3J9Z4_CORMM</name>
<dbReference type="KEGG" id="cmt:CCM_02488"/>
<dbReference type="VEuPathDB" id="FungiDB:CCM_02488"/>
<dbReference type="Proteomes" id="UP000001610">
    <property type="component" value="Unassembled WGS sequence"/>
</dbReference>
<feature type="domain" description="NAD(P)-binding" evidence="2">
    <location>
        <begin position="7"/>
        <end position="220"/>
    </location>
</feature>
<sequence length="232" mass="24610">MHIYITGGSGRNGSLAIAAALERGHTVTALVRPSSSSSLPARANLTVLHGSPLSQRDVAHALATPRRAHAVLFTLSLPRTGDSPFAPLRPDTAPDFLSHAARTLLAALPAADAPPKLVINSALGVGDSWHALAWPLRVLFSHTPMRFGVADHAAVDGLVRREARGRFVLARAGRLTEQGEEGAEGALPVRVLPENGEGLRLMDALTRQSLARWMVMAAEQDTWDGTSPVLVN</sequence>